<evidence type="ECO:0000259" key="1">
    <source>
        <dbReference type="SMART" id="SM00860"/>
    </source>
</evidence>
<evidence type="ECO:0000313" key="3">
    <source>
        <dbReference type="Proteomes" id="UP000238312"/>
    </source>
</evidence>
<accession>A0A2T0MW73</accession>
<comment type="caution">
    <text evidence="2">The sequence shown here is derived from an EMBL/GenBank/DDBJ whole genome shotgun (WGS) entry which is preliminary data.</text>
</comment>
<organism evidence="2 3">
    <name type="scientific">Nonomuraea fuscirosea</name>
    <dbReference type="NCBI Taxonomy" id="1291556"/>
    <lineage>
        <taxon>Bacteria</taxon>
        <taxon>Bacillati</taxon>
        <taxon>Actinomycetota</taxon>
        <taxon>Actinomycetes</taxon>
        <taxon>Streptosporangiales</taxon>
        <taxon>Streptosporangiaceae</taxon>
        <taxon>Nonomuraea</taxon>
    </lineage>
</organism>
<dbReference type="EMBL" id="PVNG01000011">
    <property type="protein sequence ID" value="PRX63168.1"/>
    <property type="molecule type" value="Genomic_DNA"/>
</dbReference>
<reference evidence="2 3" key="1">
    <citation type="submission" date="2018-03" db="EMBL/GenBank/DDBJ databases">
        <title>Genomic Encyclopedia of Type Strains, Phase III (KMG-III): the genomes of soil and plant-associated and newly described type strains.</title>
        <authorList>
            <person name="Whitman W."/>
        </authorList>
    </citation>
    <scope>NUCLEOTIDE SEQUENCE [LARGE SCALE GENOMIC DNA]</scope>
    <source>
        <strain evidence="2 3">CGMCC 4.7104</strain>
    </source>
</reference>
<dbReference type="OrthoDB" id="1190024at2"/>
<gene>
    <name evidence="2" type="ORF">B0I32_111162</name>
</gene>
<sequence length="195" mass="21941">MWNADLVHRRLAEIKRQDPKHRRFGASRHHYRLGRKLSERKAARLENQAGIKFPDTFRAFLTKVGNGGAGPSYGLFTIEEALRLDAKEHAYPDFYATPFPHTEDWAPPLDEQPEDYGEPRWITGSLVVAEFGCGAFHRLVVNGPVAGEVWFDDQGSDGGVVRERDFYEWYMAWLDNPDKGFFSSQASGGGAPALG</sequence>
<dbReference type="SUPFAM" id="SSF160631">
    <property type="entry name" value="SMI1/KNR4-like"/>
    <property type="match status" value="1"/>
</dbReference>
<dbReference type="InterPro" id="IPR018958">
    <property type="entry name" value="Knr4/Smi1-like_dom"/>
</dbReference>
<keyword evidence="3" id="KW-1185">Reference proteome</keyword>
<dbReference type="RefSeq" id="WP_106243923.1">
    <property type="nucleotide sequence ID" value="NZ_JBFAIB010000009.1"/>
</dbReference>
<dbReference type="Pfam" id="PF09346">
    <property type="entry name" value="SMI1_KNR4"/>
    <property type="match status" value="1"/>
</dbReference>
<dbReference type="AlphaFoldDB" id="A0A2T0MW73"/>
<dbReference type="Proteomes" id="UP000238312">
    <property type="component" value="Unassembled WGS sequence"/>
</dbReference>
<evidence type="ECO:0000313" key="2">
    <source>
        <dbReference type="EMBL" id="PRX63168.1"/>
    </source>
</evidence>
<dbReference type="Gene3D" id="3.40.1580.10">
    <property type="entry name" value="SMI1/KNR4-like"/>
    <property type="match status" value="1"/>
</dbReference>
<dbReference type="SMART" id="SM00860">
    <property type="entry name" value="SMI1_KNR4"/>
    <property type="match status" value="1"/>
</dbReference>
<protein>
    <submittedName>
        <fullName evidence="2">SMI1/KNR4 family protein SUKH-1</fullName>
    </submittedName>
</protein>
<proteinExistence type="predicted"/>
<name>A0A2T0MW73_9ACTN</name>
<feature type="domain" description="Knr4/Smi1-like" evidence="1">
    <location>
        <begin position="36"/>
        <end position="172"/>
    </location>
</feature>
<dbReference type="InterPro" id="IPR037883">
    <property type="entry name" value="Knr4/Smi1-like_sf"/>
</dbReference>